<evidence type="ECO:0000313" key="3">
    <source>
        <dbReference type="Proteomes" id="UP000621447"/>
    </source>
</evidence>
<name>A0ABX2JPE0_9SPHN</name>
<feature type="transmembrane region" description="Helical" evidence="1">
    <location>
        <begin position="12"/>
        <end position="34"/>
    </location>
</feature>
<dbReference type="EMBL" id="JABULH010000006">
    <property type="protein sequence ID" value="NTS66329.1"/>
    <property type="molecule type" value="Genomic_DNA"/>
</dbReference>
<keyword evidence="1" id="KW-0472">Membrane</keyword>
<protein>
    <recommendedName>
        <fullName evidence="4">DUF2946 domain-containing protein</fullName>
    </recommendedName>
</protein>
<keyword evidence="1" id="KW-1133">Transmembrane helix</keyword>
<accession>A0ABX2JPE0</accession>
<feature type="transmembrane region" description="Helical" evidence="1">
    <location>
        <begin position="105"/>
        <end position="126"/>
    </location>
</feature>
<keyword evidence="1" id="KW-0812">Transmembrane</keyword>
<dbReference type="Proteomes" id="UP000621447">
    <property type="component" value="Unassembled WGS sequence"/>
</dbReference>
<dbReference type="RefSeq" id="WP_174194950.1">
    <property type="nucleotide sequence ID" value="NZ_JABULH010000006.1"/>
</dbReference>
<gene>
    <name evidence="2" type="ORF">HRV97_14305</name>
</gene>
<organism evidence="2 3">
    <name type="scientific">Sphingomonas hominis</name>
    <dbReference type="NCBI Taxonomy" id="2741495"/>
    <lineage>
        <taxon>Bacteria</taxon>
        <taxon>Pseudomonadati</taxon>
        <taxon>Pseudomonadota</taxon>
        <taxon>Alphaproteobacteria</taxon>
        <taxon>Sphingomonadales</taxon>
        <taxon>Sphingomonadaceae</taxon>
        <taxon>Sphingomonas</taxon>
    </lineage>
</organism>
<proteinExistence type="predicted"/>
<evidence type="ECO:0000313" key="2">
    <source>
        <dbReference type="EMBL" id="NTS66329.1"/>
    </source>
</evidence>
<comment type="caution">
    <text evidence="2">The sequence shown here is derived from an EMBL/GenBank/DDBJ whole genome shotgun (WGS) entry which is preliminary data.</text>
</comment>
<evidence type="ECO:0008006" key="4">
    <source>
        <dbReference type="Google" id="ProtNLM"/>
    </source>
</evidence>
<sequence>MAPIRTLLAQRRFAVLICAAALLLKLLVPTGYMIQSSHGHLTITVCSGSVPATAATEMPGMDRSMLDHGKDHGKNDHGKQDHGKAEMPCAFSGLSAAALGAVDPIQLAILIAFVTAGGLFVVASPVQSNATWLRPPLRGPPIHF</sequence>
<reference evidence="2 3" key="1">
    <citation type="submission" date="2020-06" db="EMBL/GenBank/DDBJ databases">
        <title>Sphingomonas hominis sp. nov., a member of the Sphingomonas, isolated from the hair of a 22-year-old girl.</title>
        <authorList>
            <person name="Zhang D.-F."/>
            <person name="Cui X.-W."/>
        </authorList>
    </citation>
    <scope>NUCLEOTIDE SEQUENCE [LARGE SCALE GENOMIC DNA]</scope>
    <source>
        <strain evidence="2 3">HHU CXW</strain>
    </source>
</reference>
<keyword evidence="3" id="KW-1185">Reference proteome</keyword>
<evidence type="ECO:0000256" key="1">
    <source>
        <dbReference type="SAM" id="Phobius"/>
    </source>
</evidence>